<dbReference type="Pfam" id="PF15692">
    <property type="entry name" value="NKAP"/>
    <property type="match status" value="1"/>
</dbReference>
<proteinExistence type="predicted"/>
<dbReference type="RefSeq" id="XP_005095285.1">
    <property type="nucleotide sequence ID" value="XM_005095228.3"/>
</dbReference>
<feature type="compositionally biased region" description="Basic and acidic residues" evidence="1">
    <location>
        <begin position="63"/>
        <end position="91"/>
    </location>
</feature>
<feature type="compositionally biased region" description="Basic and acidic residues" evidence="1">
    <location>
        <begin position="289"/>
        <end position="310"/>
    </location>
</feature>
<feature type="compositionally biased region" description="Acidic residues" evidence="1">
    <location>
        <begin position="277"/>
        <end position="288"/>
    </location>
</feature>
<organism evidence="2 3">
    <name type="scientific">Aplysia californica</name>
    <name type="common">California sea hare</name>
    <dbReference type="NCBI Taxonomy" id="6500"/>
    <lineage>
        <taxon>Eukaryota</taxon>
        <taxon>Metazoa</taxon>
        <taxon>Spiralia</taxon>
        <taxon>Lophotrochozoa</taxon>
        <taxon>Mollusca</taxon>
        <taxon>Gastropoda</taxon>
        <taxon>Heterobranchia</taxon>
        <taxon>Euthyneura</taxon>
        <taxon>Tectipleura</taxon>
        <taxon>Aplysiida</taxon>
        <taxon>Aplysioidea</taxon>
        <taxon>Aplysiidae</taxon>
        <taxon>Aplysia</taxon>
    </lineage>
</organism>
<dbReference type="PANTHER" id="PTHR46940:SF1">
    <property type="entry name" value="NKAP DOMAIN CONTAINING 1"/>
    <property type="match status" value="1"/>
</dbReference>
<protein>
    <submittedName>
        <fullName evidence="3 4">Uncharacterized protein NKAPD1</fullName>
    </submittedName>
</protein>
<dbReference type="GeneID" id="101845909"/>
<evidence type="ECO:0000313" key="4">
    <source>
        <dbReference type="RefSeq" id="XP_005095285.1"/>
    </source>
</evidence>
<evidence type="ECO:0000313" key="2">
    <source>
        <dbReference type="Proteomes" id="UP000694888"/>
    </source>
</evidence>
<evidence type="ECO:0000313" key="5">
    <source>
        <dbReference type="RefSeq" id="XP_012936227.1"/>
    </source>
</evidence>
<dbReference type="PANTHER" id="PTHR46940">
    <property type="entry name" value="NKAP DOMAIN-CONTAINING 1"/>
    <property type="match status" value="1"/>
</dbReference>
<dbReference type="RefSeq" id="XP_005095284.1">
    <property type="nucleotide sequence ID" value="XM_005095227.3"/>
</dbReference>
<reference evidence="3 4" key="1">
    <citation type="submission" date="2025-05" db="UniProtKB">
        <authorList>
            <consortium name="RefSeq"/>
        </authorList>
    </citation>
    <scope>IDENTIFICATION</scope>
</reference>
<accession>A0ABM0JJR3</accession>
<dbReference type="Proteomes" id="UP000694888">
    <property type="component" value="Unplaced"/>
</dbReference>
<name>A0ABM0JJR3_APLCA</name>
<dbReference type="RefSeq" id="XP_012936227.1">
    <property type="nucleotide sequence ID" value="XM_013080773.2"/>
</dbReference>
<feature type="compositionally biased region" description="Polar residues" evidence="1">
    <location>
        <begin position="1"/>
        <end position="19"/>
    </location>
</feature>
<gene>
    <name evidence="3 4 5" type="primary">LOC101845909</name>
</gene>
<dbReference type="InterPro" id="IPR043407">
    <property type="entry name" value="Nkap_D1"/>
</dbReference>
<feature type="compositionally biased region" description="Basic residues" evidence="1">
    <location>
        <begin position="233"/>
        <end position="243"/>
    </location>
</feature>
<feature type="compositionally biased region" description="Basic residues" evidence="1">
    <location>
        <begin position="199"/>
        <end position="216"/>
    </location>
</feature>
<sequence length="326" mass="38702">MASDQSSGLSRQAGLTHTAKSLLRNVIRHTDTHNRMKEESDMWQQFYKIRGQEPPEEDSDGQDSNRRGSKRSHDFKDRDRRREADKGDLDIHQSFLYDEREDMSADIRGRGRRHAHMDDRGSQSQTDRSTYWMRELHKAEDGDPDRWGHSGFKELYPQDYDSDRSHSSSSSTGSDRRKKDKTKDKRKEKKKKGALDRKDKKRKHARKKEKRKKRKKERDESGEDDSGDEVTMHRKKKRRKKKKESLERKRIKEKKKMKSEKEEKSSRKRVSVSSDSASEDGESEDGVNGEEKERRRSWRYENESEREKKGHGSASESPHRKRRRKE</sequence>
<keyword evidence="2" id="KW-1185">Reference proteome</keyword>
<feature type="region of interest" description="Disordered" evidence="1">
    <location>
        <begin position="1"/>
        <end position="326"/>
    </location>
</feature>
<evidence type="ECO:0000313" key="3">
    <source>
        <dbReference type="RefSeq" id="XP_005095284.1"/>
    </source>
</evidence>
<feature type="compositionally biased region" description="Basic and acidic residues" evidence="1">
    <location>
        <begin position="134"/>
        <end position="152"/>
    </location>
</feature>
<feature type="compositionally biased region" description="Basic and acidic residues" evidence="1">
    <location>
        <begin position="28"/>
        <end position="40"/>
    </location>
</feature>
<feature type="compositionally biased region" description="Basic and acidic residues" evidence="1">
    <location>
        <begin position="174"/>
        <end position="185"/>
    </location>
</feature>
<evidence type="ECO:0000256" key="1">
    <source>
        <dbReference type="SAM" id="MobiDB-lite"/>
    </source>
</evidence>